<dbReference type="Pfam" id="PF22339">
    <property type="entry name" value="YgxA-like_sub_bind"/>
    <property type="match status" value="1"/>
</dbReference>
<name>A0A859FEH9_9BACI</name>
<dbReference type="InterPro" id="IPR043519">
    <property type="entry name" value="NT_sf"/>
</dbReference>
<accession>A0A859FEH9</accession>
<evidence type="ECO:0000313" key="5">
    <source>
        <dbReference type="Proteomes" id="UP000318138"/>
    </source>
</evidence>
<evidence type="ECO:0008006" key="6">
    <source>
        <dbReference type="Google" id="ProtNLM"/>
    </source>
</evidence>
<dbReference type="Proteomes" id="UP000318138">
    <property type="component" value="Chromosome"/>
</dbReference>
<dbReference type="InterPro" id="IPR036388">
    <property type="entry name" value="WH-like_DNA-bd_sf"/>
</dbReference>
<sequence length="287" mass="34035">MDDFIRQLYQDRAYDATTQAVISVERRNKEDSSTDYFDGVLLVIIDGHKLWEVKHYEHEGSILAMHIVNKEQIQEWLLHSSNRRVIEWMINGKVLFDRNEYMKELRYKLTEFPQEERKKKIGIEFSKLVRRFADGKALFSQGHYLDSYNQIVHALHHLARLAVIEHGLYPEVTVWQQVKKIEPEIHKLYSELATGSEPVEKRLELLLLASEFELMTKTRLGSAHLIQLMREKETWTIDELKTIVGMSEYSLDLSMLVEYLVQKDIVQVSLHETKGRMIHHRYYQLSY</sequence>
<evidence type="ECO:0000259" key="2">
    <source>
        <dbReference type="Pfam" id="PF18576"/>
    </source>
</evidence>
<keyword evidence="5" id="KW-1185">Reference proteome</keyword>
<dbReference type="AlphaFoldDB" id="A0A859FEH9"/>
<evidence type="ECO:0000259" key="1">
    <source>
        <dbReference type="Pfam" id="PF14540"/>
    </source>
</evidence>
<feature type="domain" description="YgxA-like helix-turn-helix" evidence="2">
    <location>
        <begin position="223"/>
        <end position="284"/>
    </location>
</feature>
<dbReference type="KEGG" id="psua:FLK61_28235"/>
<dbReference type="EMBL" id="CP041372">
    <property type="protein sequence ID" value="QKS70636.1"/>
    <property type="molecule type" value="Genomic_DNA"/>
</dbReference>
<proteinExistence type="predicted"/>
<protein>
    <recommendedName>
        <fullName evidence="6">Nucleotidyltransferase-like domain-containing protein</fullName>
    </recommendedName>
</protein>
<dbReference type="InterPro" id="IPR041143">
    <property type="entry name" value="YgxA_HTH"/>
</dbReference>
<dbReference type="Gene3D" id="1.20.120.330">
    <property type="entry name" value="Nucleotidyltransferases domain 2"/>
    <property type="match status" value="1"/>
</dbReference>
<dbReference type="RefSeq" id="WP_176008672.1">
    <property type="nucleotide sequence ID" value="NZ_CP041372.2"/>
</dbReference>
<reference evidence="5" key="1">
    <citation type="submission" date="2019-07" db="EMBL/GenBank/DDBJ databases">
        <title>Bacillus alkalisoli sp. nov. isolated from saline soil.</title>
        <authorList>
            <person name="Sun J.-Q."/>
            <person name="Xu L."/>
        </authorList>
    </citation>
    <scope>NUCLEOTIDE SEQUENCE [LARGE SCALE GENOMIC DNA]</scope>
    <source>
        <strain evidence="5">M4U3P1</strain>
    </source>
</reference>
<evidence type="ECO:0000313" key="4">
    <source>
        <dbReference type="EMBL" id="QKS70636.1"/>
    </source>
</evidence>
<organism evidence="4 5">
    <name type="scientific">Paenalkalicoccus suaedae</name>
    <dbReference type="NCBI Taxonomy" id="2592382"/>
    <lineage>
        <taxon>Bacteria</taxon>
        <taxon>Bacillati</taxon>
        <taxon>Bacillota</taxon>
        <taxon>Bacilli</taxon>
        <taxon>Bacillales</taxon>
        <taxon>Bacillaceae</taxon>
        <taxon>Paenalkalicoccus</taxon>
    </lineage>
</organism>
<dbReference type="Pfam" id="PF18576">
    <property type="entry name" value="HTH_52"/>
    <property type="match status" value="1"/>
</dbReference>
<dbReference type="InterPro" id="IPR054515">
    <property type="entry name" value="YgxA-like_substrate-bd"/>
</dbReference>
<dbReference type="InterPro" id="IPR029348">
    <property type="entry name" value="NTF-like"/>
</dbReference>
<feature type="domain" description="YgxA-like substrate binding" evidence="3">
    <location>
        <begin position="119"/>
        <end position="217"/>
    </location>
</feature>
<dbReference type="Gene3D" id="3.30.460.10">
    <property type="entry name" value="Beta Polymerase, domain 2"/>
    <property type="match status" value="1"/>
</dbReference>
<evidence type="ECO:0000259" key="3">
    <source>
        <dbReference type="Pfam" id="PF22339"/>
    </source>
</evidence>
<feature type="domain" description="Nucleotidyltransferase-like" evidence="1">
    <location>
        <begin position="1"/>
        <end position="117"/>
    </location>
</feature>
<gene>
    <name evidence="4" type="ORF">FLK61_28235</name>
</gene>
<dbReference type="Pfam" id="PF14540">
    <property type="entry name" value="NTF-like"/>
    <property type="match status" value="1"/>
</dbReference>
<dbReference type="Gene3D" id="1.10.10.10">
    <property type="entry name" value="Winged helix-like DNA-binding domain superfamily/Winged helix DNA-binding domain"/>
    <property type="match status" value="1"/>
</dbReference>